<dbReference type="GO" id="GO:0005886">
    <property type="term" value="C:plasma membrane"/>
    <property type="evidence" value="ECO:0007669"/>
    <property type="project" value="UniProtKB-SubCell"/>
</dbReference>
<dbReference type="GO" id="GO:0031505">
    <property type="term" value="P:fungal-type cell wall organization"/>
    <property type="evidence" value="ECO:0007669"/>
    <property type="project" value="TreeGrafter"/>
</dbReference>
<dbReference type="PANTHER" id="PTHR22914:SF13">
    <property type="entry name" value="CHITIN SYNTHASE"/>
    <property type="match status" value="1"/>
</dbReference>
<evidence type="ECO:0000313" key="13">
    <source>
        <dbReference type="Proteomes" id="UP000799118"/>
    </source>
</evidence>
<feature type="compositionally biased region" description="Basic and acidic residues" evidence="11">
    <location>
        <begin position="1"/>
        <end position="23"/>
    </location>
</feature>
<evidence type="ECO:0000256" key="5">
    <source>
        <dbReference type="ARBA" id="ARBA00022679"/>
    </source>
</evidence>
<dbReference type="GO" id="GO:0006031">
    <property type="term" value="P:chitin biosynthetic process"/>
    <property type="evidence" value="ECO:0007669"/>
    <property type="project" value="TreeGrafter"/>
</dbReference>
<name>A0A6A4GQ14_9AGAR</name>
<feature type="compositionally biased region" description="Gly residues" evidence="11">
    <location>
        <begin position="45"/>
        <end position="56"/>
    </location>
</feature>
<protein>
    <recommendedName>
        <fullName evidence="2">chitin synthase</fullName>
        <ecNumber evidence="2">2.4.1.16</ecNumber>
    </recommendedName>
</protein>
<evidence type="ECO:0000256" key="9">
    <source>
        <dbReference type="ARBA" id="ARBA00023180"/>
    </source>
</evidence>
<dbReference type="Pfam" id="PF03142">
    <property type="entry name" value="Chitin_synth_2"/>
    <property type="match status" value="1"/>
</dbReference>
<evidence type="ECO:0000256" key="1">
    <source>
        <dbReference type="ARBA" id="ARBA00004651"/>
    </source>
</evidence>
<sequence length="520" mass="56995">MVEDGVRAVEKDARKALEDAGMEREEEEDVSVAPDDGTEYTHTAEGGGYGYGGVGREGSNDDLVLRHTGTNGTQYRAPNEGASSFSTPPSSSTLSAFPGYFVRTPTLPGTPTISLNTPPRTISSSFFVAIQGKLYDVSNFVWGQHSDINGEDSNTADVLDVLAGTDLTEYFPVPLALGCGDLGATSTMRITFANFSESEPTADNLSGQFAQIWGVYQSKLFDLTDYFNTQTANDNDGSYSFLASAVEAVFQDRSGQDITDALNTALGTLNETYRDANLACLNNVFYIGETDFRTMARCQAPNISLIVITAVLMSTMVLKFLSALQLGSKRNPELQDKFVLCQVPCYTEGEELLCRTIDSLAALNYDDKRKLIFIICDGNITGSGNDHTTPRIVLDILGVDPSLDPEPLMFKSVGEGARALNYGKVYSGLYEFEGHVVPYMVVVKVGKPMERSKPGKRDSQILVLHYLNRVHFEAPMTPLELELYHQMRNVIGIDPAFYEYIFTIDKRTHSFLADCNAQCS</sequence>
<accession>A0A6A4GQ14</accession>
<comment type="subcellular location">
    <subcellularLocation>
        <location evidence="1">Cell membrane</location>
        <topology evidence="1">Multi-pass membrane protein</topology>
    </subcellularLocation>
</comment>
<dbReference type="PANTHER" id="PTHR22914">
    <property type="entry name" value="CHITIN SYNTHASE"/>
    <property type="match status" value="1"/>
</dbReference>
<keyword evidence="5" id="KW-0808">Transferase</keyword>
<evidence type="ECO:0000256" key="6">
    <source>
        <dbReference type="ARBA" id="ARBA00022692"/>
    </source>
</evidence>
<feature type="region of interest" description="Disordered" evidence="11">
    <location>
        <begin position="1"/>
        <end position="90"/>
    </location>
</feature>
<organism evidence="12 13">
    <name type="scientific">Gymnopus androsaceus JB14</name>
    <dbReference type="NCBI Taxonomy" id="1447944"/>
    <lineage>
        <taxon>Eukaryota</taxon>
        <taxon>Fungi</taxon>
        <taxon>Dikarya</taxon>
        <taxon>Basidiomycota</taxon>
        <taxon>Agaricomycotina</taxon>
        <taxon>Agaricomycetes</taxon>
        <taxon>Agaricomycetidae</taxon>
        <taxon>Agaricales</taxon>
        <taxon>Marasmiineae</taxon>
        <taxon>Omphalotaceae</taxon>
        <taxon>Gymnopus</taxon>
    </lineage>
</organism>
<keyword evidence="6" id="KW-0812">Transmembrane</keyword>
<dbReference type="OrthoDB" id="2971509at2759"/>
<keyword evidence="7" id="KW-1133">Transmembrane helix</keyword>
<dbReference type="AlphaFoldDB" id="A0A6A4GQ14"/>
<keyword evidence="9" id="KW-0325">Glycoprotein</keyword>
<dbReference type="GO" id="GO:0030428">
    <property type="term" value="C:cell septum"/>
    <property type="evidence" value="ECO:0007669"/>
    <property type="project" value="TreeGrafter"/>
</dbReference>
<evidence type="ECO:0000256" key="7">
    <source>
        <dbReference type="ARBA" id="ARBA00022989"/>
    </source>
</evidence>
<dbReference type="Proteomes" id="UP000799118">
    <property type="component" value="Unassembled WGS sequence"/>
</dbReference>
<evidence type="ECO:0000256" key="8">
    <source>
        <dbReference type="ARBA" id="ARBA00023136"/>
    </source>
</evidence>
<dbReference type="EMBL" id="ML769807">
    <property type="protein sequence ID" value="KAE9387335.1"/>
    <property type="molecule type" value="Genomic_DNA"/>
</dbReference>
<dbReference type="InterPro" id="IPR036400">
    <property type="entry name" value="Cyt_B5-like_heme/steroid_sf"/>
</dbReference>
<keyword evidence="8" id="KW-0472">Membrane</keyword>
<dbReference type="SUPFAM" id="SSF55856">
    <property type="entry name" value="Cytochrome b5-like heme/steroid binding domain"/>
    <property type="match status" value="1"/>
</dbReference>
<proteinExistence type="predicted"/>
<reference evidence="12" key="1">
    <citation type="journal article" date="2019" name="Environ. Microbiol.">
        <title>Fungal ecological strategies reflected in gene transcription - a case study of two litter decomposers.</title>
        <authorList>
            <person name="Barbi F."/>
            <person name="Kohler A."/>
            <person name="Barry K."/>
            <person name="Baskaran P."/>
            <person name="Daum C."/>
            <person name="Fauchery L."/>
            <person name="Ihrmark K."/>
            <person name="Kuo A."/>
            <person name="LaButti K."/>
            <person name="Lipzen A."/>
            <person name="Morin E."/>
            <person name="Grigoriev I.V."/>
            <person name="Henrissat B."/>
            <person name="Lindahl B."/>
            <person name="Martin F."/>
        </authorList>
    </citation>
    <scope>NUCLEOTIDE SEQUENCE</scope>
    <source>
        <strain evidence="12">JB14</strain>
    </source>
</reference>
<gene>
    <name evidence="12" type="ORF">BT96DRAFT_1005213</name>
</gene>
<dbReference type="SUPFAM" id="SSF53448">
    <property type="entry name" value="Nucleotide-diphospho-sugar transferases"/>
    <property type="match status" value="1"/>
</dbReference>
<keyword evidence="4" id="KW-0328">Glycosyltransferase</keyword>
<keyword evidence="3" id="KW-1003">Cell membrane</keyword>
<comment type="catalytic activity">
    <reaction evidence="10">
        <text>[(1-&gt;4)-N-acetyl-beta-D-glucosaminyl](n) + UDP-N-acetyl-alpha-D-glucosamine = [(1-&gt;4)-N-acetyl-beta-D-glucosaminyl](n+1) + UDP + H(+)</text>
        <dbReference type="Rhea" id="RHEA:16637"/>
        <dbReference type="Rhea" id="RHEA-COMP:9593"/>
        <dbReference type="Rhea" id="RHEA-COMP:9595"/>
        <dbReference type="ChEBI" id="CHEBI:15378"/>
        <dbReference type="ChEBI" id="CHEBI:17029"/>
        <dbReference type="ChEBI" id="CHEBI:57705"/>
        <dbReference type="ChEBI" id="CHEBI:58223"/>
        <dbReference type="EC" id="2.4.1.16"/>
    </reaction>
</comment>
<evidence type="ECO:0000313" key="12">
    <source>
        <dbReference type="EMBL" id="KAE9387335.1"/>
    </source>
</evidence>
<keyword evidence="13" id="KW-1185">Reference proteome</keyword>
<dbReference type="GO" id="GO:0004100">
    <property type="term" value="F:chitin synthase activity"/>
    <property type="evidence" value="ECO:0007669"/>
    <property type="project" value="UniProtKB-EC"/>
</dbReference>
<dbReference type="InterPro" id="IPR029044">
    <property type="entry name" value="Nucleotide-diphossugar_trans"/>
</dbReference>
<evidence type="ECO:0000256" key="11">
    <source>
        <dbReference type="SAM" id="MobiDB-lite"/>
    </source>
</evidence>
<evidence type="ECO:0000256" key="10">
    <source>
        <dbReference type="ARBA" id="ARBA00048014"/>
    </source>
</evidence>
<dbReference type="EC" id="2.4.1.16" evidence="2"/>
<evidence type="ECO:0000256" key="4">
    <source>
        <dbReference type="ARBA" id="ARBA00022676"/>
    </source>
</evidence>
<dbReference type="InterPro" id="IPR004835">
    <property type="entry name" value="Chitin_synth"/>
</dbReference>
<evidence type="ECO:0000256" key="2">
    <source>
        <dbReference type="ARBA" id="ARBA00012543"/>
    </source>
</evidence>
<evidence type="ECO:0000256" key="3">
    <source>
        <dbReference type="ARBA" id="ARBA00022475"/>
    </source>
</evidence>